<keyword evidence="5" id="KW-0808">Transferase</keyword>
<dbReference type="SMART" id="SM00062">
    <property type="entry name" value="PBPb"/>
    <property type="match status" value="2"/>
</dbReference>
<dbReference type="Proteomes" id="UP000183639">
    <property type="component" value="Unassembled WGS sequence"/>
</dbReference>
<dbReference type="InterPro" id="IPR036097">
    <property type="entry name" value="HisK_dim/P_sf"/>
</dbReference>
<evidence type="ECO:0000256" key="7">
    <source>
        <dbReference type="ARBA" id="ARBA00023012"/>
    </source>
</evidence>
<feature type="coiled-coil region" evidence="9">
    <location>
        <begin position="534"/>
        <end position="564"/>
    </location>
</feature>
<dbReference type="RefSeq" id="WP_075441932.1">
    <property type="nucleotide sequence ID" value="NZ_FOQK01000002.1"/>
</dbReference>
<dbReference type="InterPro" id="IPR011006">
    <property type="entry name" value="CheY-like_superfamily"/>
</dbReference>
<comment type="catalytic activity">
    <reaction evidence="1">
        <text>ATP + protein L-histidine = ADP + protein N-phospho-L-histidine.</text>
        <dbReference type="EC" id="2.7.13.3"/>
    </reaction>
</comment>
<keyword evidence="10" id="KW-0812">Transmembrane</keyword>
<dbReference type="SMART" id="SM00387">
    <property type="entry name" value="HATPase_c"/>
    <property type="match status" value="1"/>
</dbReference>
<feature type="signal peptide" evidence="11">
    <location>
        <begin position="1"/>
        <end position="20"/>
    </location>
</feature>
<organism evidence="14 15">
    <name type="scientific">Selenomonas ruminantium</name>
    <dbReference type="NCBI Taxonomy" id="971"/>
    <lineage>
        <taxon>Bacteria</taxon>
        <taxon>Bacillati</taxon>
        <taxon>Bacillota</taxon>
        <taxon>Negativicutes</taxon>
        <taxon>Selenomonadales</taxon>
        <taxon>Selenomonadaceae</taxon>
        <taxon>Selenomonas</taxon>
    </lineage>
</organism>
<dbReference type="FunFam" id="3.30.565.10:FF:000006">
    <property type="entry name" value="Sensor histidine kinase WalK"/>
    <property type="match status" value="1"/>
</dbReference>
<dbReference type="Pfam" id="PF00512">
    <property type="entry name" value="HisKA"/>
    <property type="match status" value="1"/>
</dbReference>
<dbReference type="SMART" id="SM00448">
    <property type="entry name" value="REC"/>
    <property type="match status" value="1"/>
</dbReference>
<dbReference type="GO" id="GO:0005886">
    <property type="term" value="C:plasma membrane"/>
    <property type="evidence" value="ECO:0007669"/>
    <property type="project" value="TreeGrafter"/>
</dbReference>
<dbReference type="GO" id="GO:0009927">
    <property type="term" value="F:histidine phosphotransfer kinase activity"/>
    <property type="evidence" value="ECO:0007669"/>
    <property type="project" value="TreeGrafter"/>
</dbReference>
<dbReference type="Gene3D" id="1.10.287.130">
    <property type="match status" value="1"/>
</dbReference>
<evidence type="ECO:0000313" key="15">
    <source>
        <dbReference type="Proteomes" id="UP000183639"/>
    </source>
</evidence>
<dbReference type="CDD" id="cd17546">
    <property type="entry name" value="REC_hyHK_CKI1_RcsC-like"/>
    <property type="match status" value="1"/>
</dbReference>
<evidence type="ECO:0000256" key="4">
    <source>
        <dbReference type="ARBA" id="ARBA00022553"/>
    </source>
</evidence>
<evidence type="ECO:0000256" key="3">
    <source>
        <dbReference type="ARBA" id="ARBA00012438"/>
    </source>
</evidence>
<evidence type="ECO:0000256" key="5">
    <source>
        <dbReference type="ARBA" id="ARBA00022679"/>
    </source>
</evidence>
<dbReference type="InterPro" id="IPR003594">
    <property type="entry name" value="HATPase_dom"/>
</dbReference>
<feature type="modified residue" description="4-aspartylphosphate" evidence="8">
    <location>
        <position position="870"/>
    </location>
</feature>
<proteinExistence type="predicted"/>
<dbReference type="SMART" id="SM00388">
    <property type="entry name" value="HisKA"/>
    <property type="match status" value="1"/>
</dbReference>
<dbReference type="SUPFAM" id="SSF52172">
    <property type="entry name" value="CheY-like"/>
    <property type="match status" value="1"/>
</dbReference>
<dbReference type="PANTHER" id="PTHR43047">
    <property type="entry name" value="TWO-COMPONENT HISTIDINE PROTEIN KINASE"/>
    <property type="match status" value="1"/>
</dbReference>
<evidence type="ECO:0000256" key="10">
    <source>
        <dbReference type="SAM" id="Phobius"/>
    </source>
</evidence>
<feature type="transmembrane region" description="Helical" evidence="10">
    <location>
        <begin position="509"/>
        <end position="528"/>
    </location>
</feature>
<evidence type="ECO:0000259" key="13">
    <source>
        <dbReference type="PROSITE" id="PS50110"/>
    </source>
</evidence>
<dbReference type="GO" id="GO:0000155">
    <property type="term" value="F:phosphorelay sensor kinase activity"/>
    <property type="evidence" value="ECO:0007669"/>
    <property type="project" value="InterPro"/>
</dbReference>
<keyword evidence="11" id="KW-0732">Signal</keyword>
<comment type="subcellular location">
    <subcellularLocation>
        <location evidence="2">Membrane</location>
    </subcellularLocation>
</comment>
<name>A0A1I3C4Y6_SELRU</name>
<keyword evidence="10" id="KW-0472">Membrane</keyword>
<dbReference type="EC" id="2.7.13.3" evidence="3"/>
<gene>
    <name evidence="14" type="ORF">SAMN04487861_102172</name>
</gene>
<dbReference type="SUPFAM" id="SSF47384">
    <property type="entry name" value="Homodimeric domain of signal transducing histidine kinase"/>
    <property type="match status" value="1"/>
</dbReference>
<dbReference type="PROSITE" id="PS50110">
    <property type="entry name" value="RESPONSE_REGULATORY"/>
    <property type="match status" value="1"/>
</dbReference>
<dbReference type="PANTHER" id="PTHR43047:SF72">
    <property type="entry name" value="OSMOSENSING HISTIDINE PROTEIN KINASE SLN1"/>
    <property type="match status" value="1"/>
</dbReference>
<dbReference type="EMBL" id="FOQK01000002">
    <property type="protein sequence ID" value="SFH69658.1"/>
    <property type="molecule type" value="Genomic_DNA"/>
</dbReference>
<dbReference type="InterPro" id="IPR003661">
    <property type="entry name" value="HisK_dim/P_dom"/>
</dbReference>
<evidence type="ECO:0000313" key="14">
    <source>
        <dbReference type="EMBL" id="SFH69658.1"/>
    </source>
</evidence>
<dbReference type="PROSITE" id="PS50109">
    <property type="entry name" value="HIS_KIN"/>
    <property type="match status" value="1"/>
</dbReference>
<dbReference type="Pfam" id="PF00497">
    <property type="entry name" value="SBP_bac_3"/>
    <property type="match status" value="1"/>
</dbReference>
<feature type="domain" description="Histidine kinase" evidence="12">
    <location>
        <begin position="571"/>
        <end position="794"/>
    </location>
</feature>
<keyword evidence="7" id="KW-0902">Two-component regulatory system</keyword>
<dbReference type="SUPFAM" id="SSF55874">
    <property type="entry name" value="ATPase domain of HSP90 chaperone/DNA topoisomerase II/histidine kinase"/>
    <property type="match status" value="1"/>
</dbReference>
<dbReference type="InterPro" id="IPR005467">
    <property type="entry name" value="His_kinase_dom"/>
</dbReference>
<dbReference type="InterPro" id="IPR036890">
    <property type="entry name" value="HATPase_C_sf"/>
</dbReference>
<dbReference type="Gene3D" id="3.30.565.10">
    <property type="entry name" value="Histidine kinase-like ATPase, C-terminal domain"/>
    <property type="match status" value="1"/>
</dbReference>
<evidence type="ECO:0000256" key="1">
    <source>
        <dbReference type="ARBA" id="ARBA00000085"/>
    </source>
</evidence>
<protein>
    <recommendedName>
        <fullName evidence="3">histidine kinase</fullName>
        <ecNumber evidence="3">2.7.13.3</ecNumber>
    </recommendedName>
</protein>
<evidence type="ECO:0000256" key="8">
    <source>
        <dbReference type="PROSITE-ProRule" id="PRU00169"/>
    </source>
</evidence>
<sequence length="941" mass="105659">MRSVLSVWLCLLMVLQFCLAGVAAAEGRAQHVVRVGWFDSSFNSIDAYGRRTGYAYEYQRRIAAYTGWQYEYVEGSWVELLQMLQRGEIDLLADVSYKEDRVGTMLLSDYAMGKEDYYIFIDPAKNRIDPDNLSSLNGKRLTVFKGSMQSQILRNWVAEHGLSVDILELAASWKEAERLLKNGEVDGFVTSASYDLYVDNADPVARIGSSDYYFGVNKNRPDIKEELDKAMNLILSQNLYYNRNLNQKYMSNTGVRRFLSSDEREWLNAHGTIRIGYPDNMLPFCAQDAFDGHVKGLLADYIRKAMGGMKNSKLHFSPMAYPTLDDALDALQEGKIDCVFPADFSDYEAEQQNLLVTTPLADAMIMAVIRPQDSGMFSLEAELRCAVVSESPEVDGLLKDKFPRWKPVYFSSVDDCLQGVARGRADCFLINSYRMGSMRDKIEEYHLTAVPTNKNRGIAFVTRPDSIQLYAILERLNQGMDSAEVNDSLTRNTYIDQKISVSDFVKANLNLVFLLVALIVSFIVMLLLQSLATARKTKALNQKLQERQAELETAKKQAEVASEAKTSFLFNMSHDIRTPMNAIIGFSNLLQQNLDNKEQARDYIHKIQQANDFLLSLVNNVLEMARIESGKMTVDAEYADMRVLMESTCSVFEAQMQDKRITFAYTLKMEHPEVLVDKTKVREIFLNILSNAYKYTPEGGFVTLEVCELPGEQAGQAIYQTTVADTGIGMPEDFLPQLFEAFTRERNTTTSGIMGTGLGMQIVKKLVELLAGTISVSSKLGEGTTFVVRLPLQLADRDEGEKLQAEAAGSIADYRGMRILLAEDNELNAEIVIAVLSEQGFELEHAIDGADCVEMLERAEPGYYDFILMDVQMPRMDGYEASRAIRALADPCKAGIPIVAMTANAFDEDKRRAFAAGMNAHVPKPFSNEKLYAAICEVLKR</sequence>
<accession>A0A1I3C4Y6</accession>
<dbReference type="PRINTS" id="PR00344">
    <property type="entry name" value="BCTRLSENSOR"/>
</dbReference>
<evidence type="ECO:0000256" key="9">
    <source>
        <dbReference type="SAM" id="Coils"/>
    </source>
</evidence>
<keyword evidence="6 14" id="KW-0418">Kinase</keyword>
<keyword evidence="10" id="KW-1133">Transmembrane helix</keyword>
<dbReference type="InterPro" id="IPR004358">
    <property type="entry name" value="Sig_transdc_His_kin-like_C"/>
</dbReference>
<dbReference type="CDD" id="cd00082">
    <property type="entry name" value="HisKA"/>
    <property type="match status" value="1"/>
</dbReference>
<evidence type="ECO:0000256" key="6">
    <source>
        <dbReference type="ARBA" id="ARBA00022777"/>
    </source>
</evidence>
<dbReference type="InterPro" id="IPR001638">
    <property type="entry name" value="Solute-binding_3/MltF_N"/>
</dbReference>
<dbReference type="AlphaFoldDB" id="A0A1I3C4Y6"/>
<dbReference type="Gene3D" id="3.40.50.2300">
    <property type="match status" value="1"/>
</dbReference>
<evidence type="ECO:0000256" key="2">
    <source>
        <dbReference type="ARBA" id="ARBA00004370"/>
    </source>
</evidence>
<dbReference type="SUPFAM" id="SSF53850">
    <property type="entry name" value="Periplasmic binding protein-like II"/>
    <property type="match status" value="2"/>
</dbReference>
<dbReference type="OrthoDB" id="9805486at2"/>
<reference evidence="14 15" key="1">
    <citation type="submission" date="2016-10" db="EMBL/GenBank/DDBJ databases">
        <authorList>
            <person name="de Groot N.N."/>
        </authorList>
    </citation>
    <scope>NUCLEOTIDE SEQUENCE [LARGE SCALE GENOMIC DNA]</scope>
    <source>
        <strain evidence="14 15">Z108</strain>
    </source>
</reference>
<dbReference type="Gene3D" id="3.40.190.10">
    <property type="entry name" value="Periplasmic binding protein-like II"/>
    <property type="match status" value="4"/>
</dbReference>
<feature type="domain" description="Response regulatory" evidence="13">
    <location>
        <begin position="818"/>
        <end position="939"/>
    </location>
</feature>
<keyword evidence="4 8" id="KW-0597">Phosphoprotein</keyword>
<feature type="chain" id="PRO_5038873236" description="histidine kinase" evidence="11">
    <location>
        <begin position="21"/>
        <end position="941"/>
    </location>
</feature>
<keyword evidence="9" id="KW-0175">Coiled coil</keyword>
<evidence type="ECO:0000256" key="11">
    <source>
        <dbReference type="SAM" id="SignalP"/>
    </source>
</evidence>
<evidence type="ECO:0000259" key="12">
    <source>
        <dbReference type="PROSITE" id="PS50109"/>
    </source>
</evidence>
<dbReference type="Pfam" id="PF00072">
    <property type="entry name" value="Response_reg"/>
    <property type="match status" value="1"/>
</dbReference>
<dbReference type="Pfam" id="PF02518">
    <property type="entry name" value="HATPase_c"/>
    <property type="match status" value="1"/>
</dbReference>
<dbReference type="InterPro" id="IPR001789">
    <property type="entry name" value="Sig_transdc_resp-reg_receiver"/>
</dbReference>